<feature type="compositionally biased region" description="Low complexity" evidence="1">
    <location>
        <begin position="363"/>
        <end position="373"/>
    </location>
</feature>
<dbReference type="CDD" id="cd18316">
    <property type="entry name" value="BTB_POZ_KCTD-like"/>
    <property type="match status" value="1"/>
</dbReference>
<dbReference type="Gene3D" id="3.30.710.10">
    <property type="entry name" value="Potassium Channel Kv1.1, Chain A"/>
    <property type="match status" value="1"/>
</dbReference>
<evidence type="ECO:0000259" key="2">
    <source>
        <dbReference type="SMART" id="SM00065"/>
    </source>
</evidence>
<proteinExistence type="predicted"/>
<organism evidence="3 4">
    <name type="scientific">Prorocentrum cordatum</name>
    <dbReference type="NCBI Taxonomy" id="2364126"/>
    <lineage>
        <taxon>Eukaryota</taxon>
        <taxon>Sar</taxon>
        <taxon>Alveolata</taxon>
        <taxon>Dinophyceae</taxon>
        <taxon>Prorocentrales</taxon>
        <taxon>Prorocentraceae</taxon>
        <taxon>Prorocentrum</taxon>
    </lineage>
</organism>
<dbReference type="SUPFAM" id="SSF55781">
    <property type="entry name" value="GAF domain-like"/>
    <property type="match status" value="1"/>
</dbReference>
<dbReference type="InterPro" id="IPR029016">
    <property type="entry name" value="GAF-like_dom_sf"/>
</dbReference>
<keyword evidence="4" id="KW-1185">Reference proteome</keyword>
<evidence type="ECO:0000256" key="1">
    <source>
        <dbReference type="SAM" id="MobiDB-lite"/>
    </source>
</evidence>
<feature type="domain" description="GAF" evidence="2">
    <location>
        <begin position="203"/>
        <end position="347"/>
    </location>
</feature>
<comment type="caution">
    <text evidence="3">The sequence shown here is derived from an EMBL/GenBank/DDBJ whole genome shotgun (WGS) entry which is preliminary data.</text>
</comment>
<dbReference type="Pfam" id="PF02214">
    <property type="entry name" value="BTB_2"/>
    <property type="match status" value="1"/>
</dbReference>
<dbReference type="SUPFAM" id="SSF54695">
    <property type="entry name" value="POZ domain"/>
    <property type="match status" value="1"/>
</dbReference>
<feature type="region of interest" description="Disordered" evidence="1">
    <location>
        <begin position="356"/>
        <end position="391"/>
    </location>
</feature>
<dbReference type="InterPro" id="IPR011333">
    <property type="entry name" value="SKP1/BTB/POZ_sf"/>
</dbReference>
<dbReference type="SMART" id="SM00065">
    <property type="entry name" value="GAF"/>
    <property type="match status" value="1"/>
</dbReference>
<dbReference type="PANTHER" id="PTHR43102:SF2">
    <property type="entry name" value="GAF DOMAIN-CONTAINING PROTEIN"/>
    <property type="match status" value="1"/>
</dbReference>
<dbReference type="Gene3D" id="3.30.450.40">
    <property type="match status" value="1"/>
</dbReference>
<accession>A0ABN9PV17</accession>
<feature type="non-terminal residue" evidence="3">
    <location>
        <position position="521"/>
    </location>
</feature>
<dbReference type="EMBL" id="CAUYUJ010001640">
    <property type="protein sequence ID" value="CAK0796865.1"/>
    <property type="molecule type" value="Genomic_DNA"/>
</dbReference>
<protein>
    <recommendedName>
        <fullName evidence="2">GAF domain-containing protein</fullName>
    </recommendedName>
</protein>
<dbReference type="Pfam" id="PF01590">
    <property type="entry name" value="GAF"/>
    <property type="match status" value="1"/>
</dbReference>
<dbReference type="Proteomes" id="UP001189429">
    <property type="component" value="Unassembled WGS sequence"/>
</dbReference>
<dbReference type="InterPro" id="IPR003018">
    <property type="entry name" value="GAF"/>
</dbReference>
<sequence length="521" mass="55605">MMSMEAPCPLRDRLARSLRGCDADLGSPLARGLFANRAYAPAGVVEEGPVDYEALAGWLLGHHETGTPPGKAAAAPLETPRVVRLNVGGCLFATRSSTLAKAPPGSLLRGLPLGPPDGSGCYYICRDGGLFAYVLNFLRDSDHFAVPTDLAERQGLYREACHYGLTGLARAVQGAGCCQGAPCSRVQQGQPGGMVESSDAERAGAARLDCLTATAKFLLDMPAAMISLSDDDPRRSSQGCRLSCAVAPRSTVDSALGSLPQDLEVLVIEDTDADPRTRGNPPVVEGRRIRFYAGCPLVAHDGSRLGALCVTDHAPRKLMQWQCQLLVSLSYLAVQELQRADLERARRPLGGCRTIDELVPTPASSSSGSAARLEALRRSRDGPAPGPTSCASGALRLTRMREAIKEMVCLVQVSWGSMHWPLLYANQPCSDLLDFQVPPMDFALELDKPGRPDELGDRPGFWDRLALDAGAEKEALLQCVRAAWEAQSLPHVFGLTAAAAPSGGRGARQVSCRFAPVQELR</sequence>
<evidence type="ECO:0000313" key="4">
    <source>
        <dbReference type="Proteomes" id="UP001189429"/>
    </source>
</evidence>
<dbReference type="PANTHER" id="PTHR43102">
    <property type="entry name" value="SLR1143 PROTEIN"/>
    <property type="match status" value="1"/>
</dbReference>
<reference evidence="3" key="1">
    <citation type="submission" date="2023-10" db="EMBL/GenBank/DDBJ databases">
        <authorList>
            <person name="Chen Y."/>
            <person name="Shah S."/>
            <person name="Dougan E. K."/>
            <person name="Thang M."/>
            <person name="Chan C."/>
        </authorList>
    </citation>
    <scope>NUCLEOTIDE SEQUENCE [LARGE SCALE GENOMIC DNA]</scope>
</reference>
<name>A0ABN9PV17_9DINO</name>
<dbReference type="InterPro" id="IPR003131">
    <property type="entry name" value="T1-type_BTB"/>
</dbReference>
<gene>
    <name evidence="3" type="ORF">PCOR1329_LOCUS6122</name>
</gene>
<evidence type="ECO:0000313" key="3">
    <source>
        <dbReference type="EMBL" id="CAK0796865.1"/>
    </source>
</evidence>